<feature type="compositionally biased region" description="Polar residues" evidence="1">
    <location>
        <begin position="97"/>
        <end position="107"/>
    </location>
</feature>
<reference evidence="2" key="1">
    <citation type="journal article" date="2020" name="Stud. Mycol.">
        <title>101 Dothideomycetes genomes: a test case for predicting lifestyles and emergence of pathogens.</title>
        <authorList>
            <person name="Haridas S."/>
            <person name="Albert R."/>
            <person name="Binder M."/>
            <person name="Bloem J."/>
            <person name="Labutti K."/>
            <person name="Salamov A."/>
            <person name="Andreopoulos B."/>
            <person name="Baker S."/>
            <person name="Barry K."/>
            <person name="Bills G."/>
            <person name="Bluhm B."/>
            <person name="Cannon C."/>
            <person name="Castanera R."/>
            <person name="Culley D."/>
            <person name="Daum C."/>
            <person name="Ezra D."/>
            <person name="Gonzalez J."/>
            <person name="Henrissat B."/>
            <person name="Kuo A."/>
            <person name="Liang C."/>
            <person name="Lipzen A."/>
            <person name="Lutzoni F."/>
            <person name="Magnuson J."/>
            <person name="Mondo S."/>
            <person name="Nolan M."/>
            <person name="Ohm R."/>
            <person name="Pangilinan J."/>
            <person name="Park H.-J."/>
            <person name="Ramirez L."/>
            <person name="Alfaro M."/>
            <person name="Sun H."/>
            <person name="Tritt A."/>
            <person name="Yoshinaga Y."/>
            <person name="Zwiers L.-H."/>
            <person name="Turgeon B."/>
            <person name="Goodwin S."/>
            <person name="Spatafora J."/>
            <person name="Crous P."/>
            <person name="Grigoriev I."/>
        </authorList>
    </citation>
    <scope>NUCLEOTIDE SEQUENCE</scope>
    <source>
        <strain evidence="2">CBS 260.36</strain>
    </source>
</reference>
<organism evidence="2 3">
    <name type="scientific">Myriangium duriaei CBS 260.36</name>
    <dbReference type="NCBI Taxonomy" id="1168546"/>
    <lineage>
        <taxon>Eukaryota</taxon>
        <taxon>Fungi</taxon>
        <taxon>Dikarya</taxon>
        <taxon>Ascomycota</taxon>
        <taxon>Pezizomycotina</taxon>
        <taxon>Dothideomycetes</taxon>
        <taxon>Dothideomycetidae</taxon>
        <taxon>Myriangiales</taxon>
        <taxon>Myriangiaceae</taxon>
        <taxon>Myriangium</taxon>
    </lineage>
</organism>
<dbReference type="EMBL" id="ML996086">
    <property type="protein sequence ID" value="KAF2152397.1"/>
    <property type="molecule type" value="Genomic_DNA"/>
</dbReference>
<dbReference type="AlphaFoldDB" id="A0A9P4MGP6"/>
<sequence>MLSVVEQEALLQSRLVARASEALQDAVRRYLIQGREAFGDYGSGRRRLSYDCSRLIDAFRHGFASGLRCTIQLRCRSDREVILSGELNVGRSKMSDRWSTNESNGGTMNECKGADSQPFELDEVTKKRLRHQTQRGSNTNHSLGLALAGTLV</sequence>
<protein>
    <submittedName>
        <fullName evidence="2">Uncharacterized protein</fullName>
    </submittedName>
</protein>
<comment type="caution">
    <text evidence="2">The sequence shown here is derived from an EMBL/GenBank/DDBJ whole genome shotgun (WGS) entry which is preliminary data.</text>
</comment>
<evidence type="ECO:0000313" key="3">
    <source>
        <dbReference type="Proteomes" id="UP000799439"/>
    </source>
</evidence>
<keyword evidence="3" id="KW-1185">Reference proteome</keyword>
<proteinExistence type="predicted"/>
<feature type="region of interest" description="Disordered" evidence="1">
    <location>
        <begin position="94"/>
        <end position="115"/>
    </location>
</feature>
<gene>
    <name evidence="2" type="ORF">K461DRAFT_146147</name>
</gene>
<name>A0A9P4MGP6_9PEZI</name>
<dbReference type="Proteomes" id="UP000799439">
    <property type="component" value="Unassembled WGS sequence"/>
</dbReference>
<evidence type="ECO:0000256" key="1">
    <source>
        <dbReference type="SAM" id="MobiDB-lite"/>
    </source>
</evidence>
<accession>A0A9P4MGP6</accession>
<evidence type="ECO:0000313" key="2">
    <source>
        <dbReference type="EMBL" id="KAF2152397.1"/>
    </source>
</evidence>